<protein>
    <submittedName>
        <fullName evidence="1">Uncharacterized protein</fullName>
    </submittedName>
</protein>
<accession>B3FJ35</accession>
<dbReference type="KEGG" id="vg:6372449"/>
<dbReference type="RefSeq" id="YP_001956896.1">
    <property type="nucleotide sequence ID" value="NC_010821.1"/>
</dbReference>
<evidence type="ECO:0000313" key="1">
    <source>
        <dbReference type="EMBL" id="ABY63002.1"/>
    </source>
</evidence>
<reference evidence="1 2" key="1">
    <citation type="journal article" date="2008" name="Virology">
        <title>Characterization of Pseudomonas chlororaphis myovirus 201varphi2-1 via genomic sequencing, mass spectrometry, and electron microscopy.</title>
        <authorList>
            <person name="Thomas J.A."/>
            <person name="Rolando M.R."/>
            <person name="Carroll C.A."/>
            <person name="Shen P.S."/>
            <person name="Belnap D.M."/>
            <person name="Weintraub S.T."/>
            <person name="Serwer P."/>
            <person name="Hardies S.C."/>
        </authorList>
    </citation>
    <scope>NUCLEOTIDE SEQUENCE</scope>
</reference>
<sequence>MAYVNRRQMHMEQYFSDREKLDAPYWAIDDNLDSIVCNVRDPFATYVDPSNYDDDALAYRECMDGVVAGVSEALGLPQGLSFEEVFERL</sequence>
<proteinExistence type="predicted"/>
<gene>
    <name evidence="1" type="ORF">201phi2-1p172</name>
</gene>
<keyword evidence="2" id="KW-1185">Reference proteome</keyword>
<dbReference type="EMBL" id="EU197055">
    <property type="protein sequence ID" value="ABY63002.1"/>
    <property type="molecule type" value="Genomic_DNA"/>
</dbReference>
<organism evidence="1 2">
    <name type="scientific">Pseudomonas phage 201phi2-1</name>
    <name type="common">Pseudomonas chlororaphis phage 201phi2-1</name>
    <dbReference type="NCBI Taxonomy" id="198110"/>
    <lineage>
        <taxon>Viruses</taxon>
        <taxon>Duplodnaviria</taxon>
        <taxon>Heunggongvirae</taxon>
        <taxon>Uroviricota</taxon>
        <taxon>Caudoviricetes</taxon>
        <taxon>Chimalliviridae</taxon>
        <taxon>Serwervirus</taxon>
        <taxon>Serwervirus 201phi21</taxon>
    </lineage>
</organism>
<name>B3FJ35_BP201</name>
<dbReference type="Proteomes" id="UP000002421">
    <property type="component" value="Segment"/>
</dbReference>
<organismHost>
    <name type="scientific">Pseudomonas chlororaphis</name>
    <dbReference type="NCBI Taxonomy" id="587753"/>
</organismHost>
<evidence type="ECO:0000313" key="2">
    <source>
        <dbReference type="Proteomes" id="UP000002421"/>
    </source>
</evidence>